<dbReference type="PRINTS" id="PR00953">
    <property type="entry name" value="TYPE3IMRPROT"/>
</dbReference>
<comment type="function">
    <text evidence="1 10">Role in flagellar biosynthesis.</text>
</comment>
<gene>
    <name evidence="11" type="primary">fliR</name>
    <name evidence="11" type="ORF">ENV52_00935</name>
</gene>
<keyword evidence="11" id="KW-0966">Cell projection</keyword>
<feature type="transmembrane region" description="Helical" evidence="10">
    <location>
        <begin position="123"/>
        <end position="148"/>
    </location>
</feature>
<evidence type="ECO:0000256" key="2">
    <source>
        <dbReference type="ARBA" id="ARBA00009772"/>
    </source>
</evidence>
<organism evidence="11">
    <name type="scientific">Desulfobacca acetoxidans</name>
    <dbReference type="NCBI Taxonomy" id="60893"/>
    <lineage>
        <taxon>Bacteria</taxon>
        <taxon>Pseudomonadati</taxon>
        <taxon>Thermodesulfobacteriota</taxon>
        <taxon>Desulfobaccia</taxon>
        <taxon>Desulfobaccales</taxon>
        <taxon>Desulfobaccaceae</taxon>
        <taxon>Desulfobacca</taxon>
    </lineage>
</organism>
<evidence type="ECO:0000256" key="4">
    <source>
        <dbReference type="ARBA" id="ARBA00022475"/>
    </source>
</evidence>
<dbReference type="EMBL" id="DTGR01000019">
    <property type="protein sequence ID" value="HHS28255.1"/>
    <property type="molecule type" value="Genomic_DNA"/>
</dbReference>
<keyword evidence="7 10" id="KW-0472">Membrane</keyword>
<protein>
    <recommendedName>
        <fullName evidence="3 9">Flagellar biosynthetic protein FliR</fullName>
    </recommendedName>
</protein>
<dbReference type="AlphaFoldDB" id="A0A7V6A164"/>
<feature type="transmembrane region" description="Helical" evidence="10">
    <location>
        <begin position="215"/>
        <end position="239"/>
    </location>
</feature>
<dbReference type="GO" id="GO:0044780">
    <property type="term" value="P:bacterial-type flagellum assembly"/>
    <property type="evidence" value="ECO:0007669"/>
    <property type="project" value="UniProtKB-UniRule"/>
</dbReference>
<feature type="transmembrane region" description="Helical" evidence="10">
    <location>
        <begin position="6"/>
        <end position="25"/>
    </location>
</feature>
<proteinExistence type="inferred from homology"/>
<name>A0A7V6A164_9BACT</name>
<evidence type="ECO:0000256" key="6">
    <source>
        <dbReference type="ARBA" id="ARBA00022989"/>
    </source>
</evidence>
<accession>A0A7V6A164</accession>
<evidence type="ECO:0000256" key="1">
    <source>
        <dbReference type="ARBA" id="ARBA00002578"/>
    </source>
</evidence>
<dbReference type="Pfam" id="PF01311">
    <property type="entry name" value="Bac_export_1"/>
    <property type="match status" value="1"/>
</dbReference>
<dbReference type="GO" id="GO:0009425">
    <property type="term" value="C:bacterial-type flagellum basal body"/>
    <property type="evidence" value="ECO:0007669"/>
    <property type="project" value="UniProtKB-SubCell"/>
</dbReference>
<evidence type="ECO:0000313" key="11">
    <source>
        <dbReference type="EMBL" id="HHS28255.1"/>
    </source>
</evidence>
<keyword evidence="11" id="KW-0969">Cilium</keyword>
<feature type="transmembrane region" description="Helical" evidence="10">
    <location>
        <begin position="37"/>
        <end position="60"/>
    </location>
</feature>
<evidence type="ECO:0000256" key="5">
    <source>
        <dbReference type="ARBA" id="ARBA00022692"/>
    </source>
</evidence>
<dbReference type="GO" id="GO:0006605">
    <property type="term" value="P:protein targeting"/>
    <property type="evidence" value="ECO:0007669"/>
    <property type="project" value="UniProtKB-UniRule"/>
</dbReference>
<keyword evidence="11" id="KW-0282">Flagellum</keyword>
<sequence>MNNLIIMWQNFLLVSLRALCILYFCPPWDSSFIPAPIRVFSILGLSLALTPMVATFLPAFPANWSAGVILVIREFLIGLGFGLVFRFLFAGIEMAANLVAVQMGFGMATILDPQTQAQNTLLAQLLVLVATLIFLSMNGHHALLRLLAQSYQEVPLQTSISLPGSLFAYVLNLGRLMFTLAVQLLAPVLALLFLTQVALGLLARAVPQIQVMIVGFPLTIAVGFFFLSLTLMVAGPVLVDQFVALKMPLTQVIGAWKN</sequence>
<dbReference type="PANTHER" id="PTHR30065">
    <property type="entry name" value="FLAGELLAR BIOSYNTHETIC PROTEIN FLIR"/>
    <property type="match status" value="1"/>
</dbReference>
<feature type="transmembrane region" description="Helical" evidence="10">
    <location>
        <begin position="184"/>
        <end position="203"/>
    </location>
</feature>
<dbReference type="PANTHER" id="PTHR30065:SF1">
    <property type="entry name" value="SURFACE PRESENTATION OF ANTIGENS PROTEIN SPAR"/>
    <property type="match status" value="1"/>
</dbReference>
<reference evidence="11" key="1">
    <citation type="journal article" date="2020" name="mSystems">
        <title>Genome- and Community-Level Interaction Insights into Carbon Utilization and Element Cycling Functions of Hydrothermarchaeota in Hydrothermal Sediment.</title>
        <authorList>
            <person name="Zhou Z."/>
            <person name="Liu Y."/>
            <person name="Xu W."/>
            <person name="Pan J."/>
            <person name="Luo Z.H."/>
            <person name="Li M."/>
        </authorList>
    </citation>
    <scope>NUCLEOTIDE SEQUENCE [LARGE SCALE GENOMIC DNA]</scope>
    <source>
        <strain evidence="11">SpSt-767</strain>
    </source>
</reference>
<evidence type="ECO:0000256" key="8">
    <source>
        <dbReference type="ARBA" id="ARBA00023143"/>
    </source>
</evidence>
<keyword evidence="5 10" id="KW-0812">Transmembrane</keyword>
<dbReference type="NCBIfam" id="TIGR01400">
    <property type="entry name" value="fliR"/>
    <property type="match status" value="1"/>
</dbReference>
<dbReference type="GO" id="GO:0005886">
    <property type="term" value="C:plasma membrane"/>
    <property type="evidence" value="ECO:0007669"/>
    <property type="project" value="UniProtKB-SubCell"/>
</dbReference>
<evidence type="ECO:0000256" key="10">
    <source>
        <dbReference type="RuleBase" id="RU362071"/>
    </source>
</evidence>
<comment type="caution">
    <text evidence="11">The sequence shown here is derived from an EMBL/GenBank/DDBJ whole genome shotgun (WGS) entry which is preliminary data.</text>
</comment>
<keyword evidence="8 10" id="KW-0975">Bacterial flagellum</keyword>
<dbReference type="InterPro" id="IPR006303">
    <property type="entry name" value="FliR"/>
</dbReference>
<keyword evidence="6 10" id="KW-1133">Transmembrane helix</keyword>
<comment type="similarity">
    <text evidence="2 10">Belongs to the FliR/MopE/SpaR family.</text>
</comment>
<comment type="subcellular location">
    <subcellularLocation>
        <location evidence="10">Cell membrane</location>
        <topology evidence="10">Multi-pass membrane protein</topology>
    </subcellularLocation>
    <subcellularLocation>
        <location evidence="10">Bacterial flagellum basal body</location>
    </subcellularLocation>
</comment>
<evidence type="ECO:0000256" key="9">
    <source>
        <dbReference type="NCBIfam" id="TIGR01400"/>
    </source>
</evidence>
<dbReference type="InterPro" id="IPR002010">
    <property type="entry name" value="T3SS_IM_R"/>
</dbReference>
<feature type="transmembrane region" description="Helical" evidence="10">
    <location>
        <begin position="160"/>
        <end position="178"/>
    </location>
</feature>
<evidence type="ECO:0000256" key="3">
    <source>
        <dbReference type="ARBA" id="ARBA00021717"/>
    </source>
</evidence>
<evidence type="ECO:0000256" key="7">
    <source>
        <dbReference type="ARBA" id="ARBA00023136"/>
    </source>
</evidence>
<keyword evidence="4 10" id="KW-1003">Cell membrane</keyword>